<dbReference type="OrthoDB" id="2014201at2759"/>
<dbReference type="GO" id="GO:0008168">
    <property type="term" value="F:methyltransferase activity"/>
    <property type="evidence" value="ECO:0007669"/>
    <property type="project" value="UniProtKB-KW"/>
</dbReference>
<sequence>MQEKNEKFKFTYDWFDFNIPNWKKQLLHLKNEKINVLEIGSFEGRSTVWILEELFNNPESKLISIDSFDDIHYTQFFKNYEAIFYENIKMTGKEKQVEVMKSLSLDALVKLNYEKKIKFDFIYLYGSNVASNVSEDAVLAWNLLKDGGIMTFDDYEWAKYKEEYNNPKIAIDAFIKCYEPHIEVIHKGYQVTIKKVIREIKQSEIDDYPGHLKQMIMKFYGINDYNLLIMIISEPLIKITYTSNEFVNKLI</sequence>
<evidence type="ECO:0000313" key="2">
    <source>
        <dbReference type="Proteomes" id="UP000439903"/>
    </source>
</evidence>
<keyword evidence="2" id="KW-1185">Reference proteome</keyword>
<dbReference type="InterPro" id="IPR029063">
    <property type="entry name" value="SAM-dependent_MTases_sf"/>
</dbReference>
<dbReference type="GO" id="GO:0032259">
    <property type="term" value="P:methylation"/>
    <property type="evidence" value="ECO:0007669"/>
    <property type="project" value="UniProtKB-KW"/>
</dbReference>
<reference evidence="1 2" key="1">
    <citation type="journal article" date="2019" name="Environ. Microbiol.">
        <title>At the nexus of three kingdoms: the genome of the mycorrhizal fungus Gigaspora margarita provides insights into plant, endobacterial and fungal interactions.</title>
        <authorList>
            <person name="Venice F."/>
            <person name="Ghignone S."/>
            <person name="Salvioli di Fossalunga A."/>
            <person name="Amselem J."/>
            <person name="Novero M."/>
            <person name="Xianan X."/>
            <person name="Sedzielewska Toro K."/>
            <person name="Morin E."/>
            <person name="Lipzen A."/>
            <person name="Grigoriev I.V."/>
            <person name="Henrissat B."/>
            <person name="Martin F.M."/>
            <person name="Bonfante P."/>
        </authorList>
    </citation>
    <scope>NUCLEOTIDE SEQUENCE [LARGE SCALE GENOMIC DNA]</scope>
    <source>
        <strain evidence="1 2">BEG34</strain>
    </source>
</reference>
<name>A0A8H4EKA9_GIGMA</name>
<comment type="caution">
    <text evidence="1">The sequence shown here is derived from an EMBL/GenBank/DDBJ whole genome shotgun (WGS) entry which is preliminary data.</text>
</comment>
<dbReference type="Gene3D" id="3.40.50.150">
    <property type="entry name" value="Vaccinia Virus protein VP39"/>
    <property type="match status" value="1"/>
</dbReference>
<protein>
    <submittedName>
        <fullName evidence="1">SAM-dependent methyltransferase</fullName>
    </submittedName>
</protein>
<proteinExistence type="predicted"/>
<dbReference type="AlphaFoldDB" id="A0A8H4EKA9"/>
<dbReference type="Pfam" id="PF13578">
    <property type="entry name" value="Methyltransf_24"/>
    <property type="match status" value="1"/>
</dbReference>
<keyword evidence="1" id="KW-0808">Transferase</keyword>
<dbReference type="SUPFAM" id="SSF53335">
    <property type="entry name" value="S-adenosyl-L-methionine-dependent methyltransferases"/>
    <property type="match status" value="1"/>
</dbReference>
<organism evidence="1 2">
    <name type="scientific">Gigaspora margarita</name>
    <dbReference type="NCBI Taxonomy" id="4874"/>
    <lineage>
        <taxon>Eukaryota</taxon>
        <taxon>Fungi</taxon>
        <taxon>Fungi incertae sedis</taxon>
        <taxon>Mucoromycota</taxon>
        <taxon>Glomeromycotina</taxon>
        <taxon>Glomeromycetes</taxon>
        <taxon>Diversisporales</taxon>
        <taxon>Gigasporaceae</taxon>
        <taxon>Gigaspora</taxon>
    </lineage>
</organism>
<evidence type="ECO:0000313" key="1">
    <source>
        <dbReference type="EMBL" id="KAF0503057.1"/>
    </source>
</evidence>
<dbReference type="EMBL" id="WTPW01000518">
    <property type="protein sequence ID" value="KAF0503057.1"/>
    <property type="molecule type" value="Genomic_DNA"/>
</dbReference>
<gene>
    <name evidence="1" type="ORF">F8M41_019709</name>
</gene>
<accession>A0A8H4EKA9</accession>
<keyword evidence="1" id="KW-0489">Methyltransferase</keyword>
<dbReference type="Proteomes" id="UP000439903">
    <property type="component" value="Unassembled WGS sequence"/>
</dbReference>